<keyword evidence="1" id="KW-1133">Transmembrane helix</keyword>
<gene>
    <name evidence="3" type="ordered locus">bpr_I2358</name>
</gene>
<dbReference type="Pfam" id="PF13240">
    <property type="entry name" value="Zn_Ribbon_1"/>
    <property type="match status" value="1"/>
</dbReference>
<dbReference type="InterPro" id="IPR026870">
    <property type="entry name" value="Zinc_ribbon_dom"/>
</dbReference>
<dbReference type="eggNOG" id="COG1645">
    <property type="taxonomic scope" value="Bacteria"/>
</dbReference>
<keyword evidence="4" id="KW-1185">Reference proteome</keyword>
<evidence type="ECO:0000259" key="2">
    <source>
        <dbReference type="Pfam" id="PF13240"/>
    </source>
</evidence>
<dbReference type="RefSeq" id="WP_013281744.1">
    <property type="nucleotide sequence ID" value="NC_014387.1"/>
</dbReference>
<dbReference type="STRING" id="515622.bpr_I2358"/>
<feature type="domain" description="Zinc-ribbon" evidence="2">
    <location>
        <begin position="2"/>
        <end position="22"/>
    </location>
</feature>
<reference evidence="3 4" key="1">
    <citation type="journal article" date="2010" name="PLoS ONE">
        <title>The glycobiome of the rumen bacterium Butyrivibrio proteoclasticus B316(T) highlights adaptation to a polysaccharide-rich environment.</title>
        <authorList>
            <person name="Kelly W.J."/>
            <person name="Leahy S.C."/>
            <person name="Altermann E."/>
            <person name="Yeoman C.J."/>
            <person name="Dunne J.C."/>
            <person name="Kong Z."/>
            <person name="Pacheco D.M."/>
            <person name="Li D."/>
            <person name="Noel S.J."/>
            <person name="Moon C.D."/>
            <person name="Cookson A.L."/>
            <person name="Attwood G.T."/>
        </authorList>
    </citation>
    <scope>NUCLEOTIDE SEQUENCE [LARGE SCALE GENOMIC DNA]</scope>
    <source>
        <strain evidence="4">ATCC 51982 / DSM 14932 / B316</strain>
    </source>
</reference>
<dbReference type="EMBL" id="CP001810">
    <property type="protein sequence ID" value="ADL35091.1"/>
    <property type="molecule type" value="Genomic_DNA"/>
</dbReference>
<name>E0RZ19_BUTPB</name>
<dbReference type="Proteomes" id="UP000001299">
    <property type="component" value="Chromosome 1"/>
</dbReference>
<organism evidence="3 4">
    <name type="scientific">Butyrivibrio proteoclasticus (strain ATCC 51982 / DSM 14932 / B316)</name>
    <name type="common">Clostridium proteoclasticum</name>
    <dbReference type="NCBI Taxonomy" id="515622"/>
    <lineage>
        <taxon>Bacteria</taxon>
        <taxon>Bacillati</taxon>
        <taxon>Bacillota</taxon>
        <taxon>Clostridia</taxon>
        <taxon>Lachnospirales</taxon>
        <taxon>Lachnospiraceae</taxon>
        <taxon>Butyrivibrio</taxon>
    </lineage>
</organism>
<proteinExistence type="predicted"/>
<accession>E0RZ19</accession>
<keyword evidence="1" id="KW-0472">Membrane</keyword>
<evidence type="ECO:0000313" key="3">
    <source>
        <dbReference type="EMBL" id="ADL35091.1"/>
    </source>
</evidence>
<keyword evidence="1" id="KW-0812">Transmembrane</keyword>
<feature type="transmembrane region" description="Helical" evidence="1">
    <location>
        <begin position="120"/>
        <end position="140"/>
    </location>
</feature>
<sequence length="312" mass="34430">MYCNNCGEKIREGAAFCPVCGERIVSKGRSEKAGAGNNIEKSFEINAENIKTKAGETLLDISDAAKEVKDKTAEKIENFDASEKIEAAKKGTRNFFDWYGYNWNRLFKHKWKGIELKHHLIWGGAHVAALLLIILIINPLKGVSKDEERADKVGYENIESENAEESKNFTQIVTDVVSQGQNDGNETEDAEEKSAVDQAVDVAKEKANEIGNELDYAAKVLFSSLYGTWTNESGTFTLTIGKDGTVKIADSTGTFGADAFTYTEVDDDTVRLKVASDSFIASMLSIDMDYEVNGETLTVSALNQSFDLKRKK</sequence>
<dbReference type="KEGG" id="bpb:bpr_I2358"/>
<protein>
    <recommendedName>
        <fullName evidence="2">Zinc-ribbon domain-containing protein</fullName>
    </recommendedName>
</protein>
<evidence type="ECO:0000313" key="4">
    <source>
        <dbReference type="Proteomes" id="UP000001299"/>
    </source>
</evidence>
<evidence type="ECO:0000256" key="1">
    <source>
        <dbReference type="SAM" id="Phobius"/>
    </source>
</evidence>
<dbReference type="AlphaFoldDB" id="E0RZ19"/>
<dbReference type="HOGENOM" id="CLU_890476_0_0_9"/>